<feature type="domain" description="Fungal lipase-type" evidence="5">
    <location>
        <begin position="129"/>
        <end position="271"/>
    </location>
</feature>
<sequence>MEVDIPKNMEVDIPRNMEVDIPKNMEVDIPKNDVDIPRSSKNGSDGYFDTFNEITSVTPVPAEAMRRFEVFGLFAKAAYCSPDMIFPVWKCGISSEKIPTFKPSMVGGDGGEVQRFFTGHWPDEEAIIVSHQGTDPFEFEALVTDLKFTPKPLDPKLFPGLPKGILVHHGFSDAHKRTAKDVLGEVKRLLQKTKYKKVYITGHSLGGALASLEALFLTLQLKDHPDVSIKAVTYGMPRVGNQQFADTFDKLVPNYKRINRHRDLIPALPPRSFHHMAGPIQIDVDFVHMKGEIHILEGGDRVVACPGQDLAMQDCHANDVPGILDGNLFHHLGPYPPSGIRMGGPFCGLWPPIESLRDAGLWVAEKLADVPHDTHLSTFMQHFFGSF</sequence>
<dbReference type="PANTHER" id="PTHR45856">
    <property type="entry name" value="ALPHA/BETA-HYDROLASES SUPERFAMILY PROTEIN"/>
    <property type="match status" value="1"/>
</dbReference>
<evidence type="ECO:0000256" key="2">
    <source>
        <dbReference type="ARBA" id="ARBA00043996"/>
    </source>
</evidence>
<dbReference type="InterPro" id="IPR029058">
    <property type="entry name" value="AB_hydrolase_fold"/>
</dbReference>
<reference evidence="7" key="1">
    <citation type="submission" date="2024-06" db="EMBL/GenBank/DDBJ databases">
        <title>Multi-omics analyses provide insights into the biosynthesis of the anticancer antibiotic pleurotin in Hohenbuehelia grisea.</title>
        <authorList>
            <person name="Weaver J.A."/>
            <person name="Alberti F."/>
        </authorList>
    </citation>
    <scope>NUCLEOTIDE SEQUENCE [LARGE SCALE GENOMIC DNA]</scope>
    <source>
        <strain evidence="7">T-177</strain>
    </source>
</reference>
<comment type="catalytic activity">
    <reaction evidence="4">
        <text>a monoacylglycerol + H2O = glycerol + a fatty acid + H(+)</text>
        <dbReference type="Rhea" id="RHEA:15245"/>
        <dbReference type="ChEBI" id="CHEBI:15377"/>
        <dbReference type="ChEBI" id="CHEBI:15378"/>
        <dbReference type="ChEBI" id="CHEBI:17408"/>
        <dbReference type="ChEBI" id="CHEBI:17754"/>
        <dbReference type="ChEBI" id="CHEBI:28868"/>
    </reaction>
</comment>
<name>A0ABR3J3N1_9AGAR</name>
<dbReference type="Pfam" id="PF01764">
    <property type="entry name" value="Lipase_3"/>
    <property type="match status" value="1"/>
</dbReference>
<gene>
    <name evidence="6" type="ORF">HGRIS_010165</name>
</gene>
<evidence type="ECO:0000313" key="7">
    <source>
        <dbReference type="Proteomes" id="UP001556367"/>
    </source>
</evidence>
<evidence type="ECO:0000256" key="3">
    <source>
        <dbReference type="ARBA" id="ARBA00047591"/>
    </source>
</evidence>
<comment type="similarity">
    <text evidence="2">Belongs to the AB hydrolase superfamily. Lipase family. Class 3 subfamily.</text>
</comment>
<evidence type="ECO:0000313" key="6">
    <source>
        <dbReference type="EMBL" id="KAL0950172.1"/>
    </source>
</evidence>
<dbReference type="Proteomes" id="UP001556367">
    <property type="component" value="Unassembled WGS sequence"/>
</dbReference>
<dbReference type="PANTHER" id="PTHR45856:SF24">
    <property type="entry name" value="FUNGAL LIPASE-LIKE DOMAIN-CONTAINING PROTEIN"/>
    <property type="match status" value="1"/>
</dbReference>
<accession>A0ABR3J3N1</accession>
<dbReference type="InterPro" id="IPR051218">
    <property type="entry name" value="Sec_MonoDiacylglyc_Lipase"/>
</dbReference>
<dbReference type="InterPro" id="IPR002921">
    <property type="entry name" value="Fungal_lipase-type"/>
</dbReference>
<organism evidence="6 7">
    <name type="scientific">Hohenbuehelia grisea</name>
    <dbReference type="NCBI Taxonomy" id="104357"/>
    <lineage>
        <taxon>Eukaryota</taxon>
        <taxon>Fungi</taxon>
        <taxon>Dikarya</taxon>
        <taxon>Basidiomycota</taxon>
        <taxon>Agaricomycotina</taxon>
        <taxon>Agaricomycetes</taxon>
        <taxon>Agaricomycetidae</taxon>
        <taxon>Agaricales</taxon>
        <taxon>Pleurotineae</taxon>
        <taxon>Pleurotaceae</taxon>
        <taxon>Hohenbuehelia</taxon>
    </lineage>
</organism>
<dbReference type="Gene3D" id="3.40.50.1820">
    <property type="entry name" value="alpha/beta hydrolase"/>
    <property type="match status" value="1"/>
</dbReference>
<evidence type="ECO:0000256" key="1">
    <source>
        <dbReference type="ARBA" id="ARBA00023157"/>
    </source>
</evidence>
<keyword evidence="7" id="KW-1185">Reference proteome</keyword>
<keyword evidence="1" id="KW-1015">Disulfide bond</keyword>
<dbReference type="SUPFAM" id="SSF53474">
    <property type="entry name" value="alpha/beta-Hydrolases"/>
    <property type="match status" value="1"/>
</dbReference>
<protein>
    <recommendedName>
        <fullName evidence="5">Fungal lipase-type domain-containing protein</fullName>
    </recommendedName>
</protein>
<evidence type="ECO:0000256" key="4">
    <source>
        <dbReference type="ARBA" id="ARBA00048461"/>
    </source>
</evidence>
<dbReference type="CDD" id="cd00519">
    <property type="entry name" value="Lipase_3"/>
    <property type="match status" value="1"/>
</dbReference>
<comment type="caution">
    <text evidence="6">The sequence shown here is derived from an EMBL/GenBank/DDBJ whole genome shotgun (WGS) entry which is preliminary data.</text>
</comment>
<dbReference type="EMBL" id="JASNQZ010000012">
    <property type="protein sequence ID" value="KAL0950172.1"/>
    <property type="molecule type" value="Genomic_DNA"/>
</dbReference>
<comment type="catalytic activity">
    <reaction evidence="3">
        <text>a diacylglycerol + H2O = a monoacylglycerol + a fatty acid + H(+)</text>
        <dbReference type="Rhea" id="RHEA:32731"/>
        <dbReference type="ChEBI" id="CHEBI:15377"/>
        <dbReference type="ChEBI" id="CHEBI:15378"/>
        <dbReference type="ChEBI" id="CHEBI:17408"/>
        <dbReference type="ChEBI" id="CHEBI:18035"/>
        <dbReference type="ChEBI" id="CHEBI:28868"/>
    </reaction>
</comment>
<proteinExistence type="inferred from homology"/>
<evidence type="ECO:0000259" key="5">
    <source>
        <dbReference type="Pfam" id="PF01764"/>
    </source>
</evidence>